<feature type="compositionally biased region" description="Acidic residues" evidence="1">
    <location>
        <begin position="479"/>
        <end position="489"/>
    </location>
</feature>
<feature type="compositionally biased region" description="Low complexity" evidence="1">
    <location>
        <begin position="209"/>
        <end position="223"/>
    </location>
</feature>
<dbReference type="OrthoDB" id="3363386at2759"/>
<feature type="compositionally biased region" description="Low complexity" evidence="1">
    <location>
        <begin position="617"/>
        <end position="631"/>
    </location>
</feature>
<protein>
    <submittedName>
        <fullName evidence="2">Uncharacterized protein</fullName>
    </submittedName>
</protein>
<evidence type="ECO:0000256" key="1">
    <source>
        <dbReference type="SAM" id="MobiDB-lite"/>
    </source>
</evidence>
<feature type="compositionally biased region" description="Acidic residues" evidence="1">
    <location>
        <begin position="650"/>
        <end position="660"/>
    </location>
</feature>
<feature type="region of interest" description="Disordered" evidence="1">
    <location>
        <begin position="429"/>
        <end position="549"/>
    </location>
</feature>
<feature type="compositionally biased region" description="Low complexity" evidence="1">
    <location>
        <begin position="31"/>
        <end position="77"/>
    </location>
</feature>
<proteinExistence type="predicted"/>
<feature type="region of interest" description="Disordered" evidence="1">
    <location>
        <begin position="209"/>
        <end position="228"/>
    </location>
</feature>
<gene>
    <name evidence="2" type="ORF">GSI_07320</name>
</gene>
<dbReference type="Proteomes" id="UP000230002">
    <property type="component" value="Unassembled WGS sequence"/>
</dbReference>
<feature type="region of interest" description="Disordered" evidence="1">
    <location>
        <begin position="594"/>
        <end position="697"/>
    </location>
</feature>
<reference evidence="2 3" key="1">
    <citation type="journal article" date="2015" name="Sci. Rep.">
        <title>Chromosome-level genome map provides insights into diverse defense mechanisms in the medicinal fungus Ganoderma sinense.</title>
        <authorList>
            <person name="Zhu Y."/>
            <person name="Xu J."/>
            <person name="Sun C."/>
            <person name="Zhou S."/>
            <person name="Xu H."/>
            <person name="Nelson D.R."/>
            <person name="Qian J."/>
            <person name="Song J."/>
            <person name="Luo H."/>
            <person name="Xiang L."/>
            <person name="Li Y."/>
            <person name="Xu Z."/>
            <person name="Ji A."/>
            <person name="Wang L."/>
            <person name="Lu S."/>
            <person name="Hayward A."/>
            <person name="Sun W."/>
            <person name="Li X."/>
            <person name="Schwartz D.C."/>
            <person name="Wang Y."/>
            <person name="Chen S."/>
        </authorList>
    </citation>
    <scope>NUCLEOTIDE SEQUENCE [LARGE SCALE GENOMIC DNA]</scope>
    <source>
        <strain evidence="2 3">ZZ0214-1</strain>
    </source>
</reference>
<accession>A0A2G8SAI8</accession>
<feature type="compositionally biased region" description="Basic and acidic residues" evidence="1">
    <location>
        <begin position="450"/>
        <end position="475"/>
    </location>
</feature>
<feature type="compositionally biased region" description="Basic and acidic residues" evidence="1">
    <location>
        <begin position="509"/>
        <end position="518"/>
    </location>
</feature>
<dbReference type="EMBL" id="AYKW01000014">
    <property type="protein sequence ID" value="PIL30618.1"/>
    <property type="molecule type" value="Genomic_DNA"/>
</dbReference>
<sequence>MATLLLHPCPPGPSKGILLNPSPGASPAYHPASLPALIPSNSSLSSSASSLAPGDSSDYFSKSASSSAGPSHSLPSSNNVHLHAHAKHRTDSNPSTVRRIRFAPLPEPRRDDEVFDSVFLDDDDLEQPLTMHSALATAGVALAGPADADLSKHAHSVTSSPGAARKCLPTESFLLGCPRDDFSCPGPSSESEAQHSLECAHEWDLVRSPSPAHPASAFSPSSPRKGTKWTKMLAPLLGRSGRSHSSPLAMFSAEDVSTLHGDAHRGRRNSNNSGHGLRTGSSRESSVSHERSGSDFGAPLNRWTSEGAPGAGLPLSTKKRLSLFGGGGGGGVPLGRTQSLTSLPGKDDKKGKPAATAPPRAGGRKQTRMLNGRVYGAKRNPNAKNPFANVRTDEPEFVEWGYGGMGSVKNTAGQSSVWSRVQADNNAAGIARKATEDEDDGTGMAWVRKRKEERERAKREAEERAKKEQEEREANAENADVEMNTESEVTDAKETDTEADAEVAVPIEAVERSERVDEAESAPMSPNATVPSTPAPPTPLASDGQKSPAHITQAINIPAPHRHHHSHSHSYSHTAHHHHSHTLFLSRIDTRESGETVRPLASPLKSPLVSPKHQSAERASVGSSSGASTASDDGEDGDSEGSPKDSGFGNDEDSEEEDEVQERSRLTALSAGVEKIARHHKEEQGSTAVGTPAEASS</sequence>
<feature type="region of interest" description="Disordered" evidence="1">
    <location>
        <begin position="259"/>
        <end position="390"/>
    </location>
</feature>
<keyword evidence="3" id="KW-1185">Reference proteome</keyword>
<comment type="caution">
    <text evidence="2">The sequence shown here is derived from an EMBL/GenBank/DDBJ whole genome shotgun (WGS) entry which is preliminary data.</text>
</comment>
<feature type="compositionally biased region" description="Polar residues" evidence="1">
    <location>
        <begin position="685"/>
        <end position="697"/>
    </location>
</feature>
<name>A0A2G8SAI8_9APHY</name>
<evidence type="ECO:0000313" key="3">
    <source>
        <dbReference type="Proteomes" id="UP000230002"/>
    </source>
</evidence>
<feature type="region of interest" description="Disordered" evidence="1">
    <location>
        <begin position="560"/>
        <end position="579"/>
    </location>
</feature>
<feature type="compositionally biased region" description="Gly residues" evidence="1">
    <location>
        <begin position="324"/>
        <end position="333"/>
    </location>
</feature>
<evidence type="ECO:0000313" key="2">
    <source>
        <dbReference type="EMBL" id="PIL30618.1"/>
    </source>
</evidence>
<feature type="region of interest" description="Disordered" evidence="1">
    <location>
        <begin position="1"/>
        <end position="78"/>
    </location>
</feature>
<dbReference type="AlphaFoldDB" id="A0A2G8SAI8"/>
<dbReference type="CDD" id="cd22249">
    <property type="entry name" value="UDM1_RNF168_RNF169-like"/>
    <property type="match status" value="1"/>
</dbReference>
<organism evidence="2 3">
    <name type="scientific">Ganoderma sinense ZZ0214-1</name>
    <dbReference type="NCBI Taxonomy" id="1077348"/>
    <lineage>
        <taxon>Eukaryota</taxon>
        <taxon>Fungi</taxon>
        <taxon>Dikarya</taxon>
        <taxon>Basidiomycota</taxon>
        <taxon>Agaricomycotina</taxon>
        <taxon>Agaricomycetes</taxon>
        <taxon>Polyporales</taxon>
        <taxon>Polyporaceae</taxon>
        <taxon>Ganoderma</taxon>
    </lineage>
</organism>
<dbReference type="STRING" id="1077348.A0A2G8SAI8"/>